<dbReference type="Proteomes" id="UP000320390">
    <property type="component" value="Chromosome"/>
</dbReference>
<evidence type="ECO:0000256" key="1">
    <source>
        <dbReference type="SAM" id="MobiDB-lite"/>
    </source>
</evidence>
<sequence precursor="true">MNARGPFAVSTFPARRGQILARGLLFLPALALLGFTLWQRAEAPPVPQAHGGPTEPMRTGEVGSVDGWEARVTREGAAPLRLRLESLHPEAGRQAFDAAALARTLRRPAGGASVAADDRAEPWRLTVSVAARPGGASAEGPAVVDDLGAIRLDGLEPLVPGSIREARMASEEGVAGSAHDPLVSLFRFPQAPLREGEACDLIFWGAQPEGSVRAVVPGFGDVELMAKARAANRSSSSIARLDARGGRDLPDAPAAREGER</sequence>
<keyword evidence="2" id="KW-0812">Transmembrane</keyword>
<dbReference type="AlphaFoldDB" id="A0A518ERE9"/>
<feature type="region of interest" description="Disordered" evidence="1">
    <location>
        <begin position="230"/>
        <end position="260"/>
    </location>
</feature>
<keyword evidence="2" id="KW-1133">Transmembrane helix</keyword>
<dbReference type="EMBL" id="CP036434">
    <property type="protein sequence ID" value="QDV06664.1"/>
    <property type="molecule type" value="Genomic_DNA"/>
</dbReference>
<protein>
    <submittedName>
        <fullName evidence="3">Uncharacterized protein</fullName>
    </submittedName>
</protein>
<accession>A0A518ERE9</accession>
<organism evidence="3 4">
    <name type="scientific">Saltatorellus ferox</name>
    <dbReference type="NCBI Taxonomy" id="2528018"/>
    <lineage>
        <taxon>Bacteria</taxon>
        <taxon>Pseudomonadati</taxon>
        <taxon>Planctomycetota</taxon>
        <taxon>Planctomycetia</taxon>
        <taxon>Planctomycetia incertae sedis</taxon>
        <taxon>Saltatorellus</taxon>
    </lineage>
</organism>
<keyword evidence="2" id="KW-0472">Membrane</keyword>
<feature type="compositionally biased region" description="Basic and acidic residues" evidence="1">
    <location>
        <begin position="241"/>
        <end position="260"/>
    </location>
</feature>
<evidence type="ECO:0000256" key="2">
    <source>
        <dbReference type="SAM" id="Phobius"/>
    </source>
</evidence>
<keyword evidence="4" id="KW-1185">Reference proteome</keyword>
<gene>
    <name evidence="3" type="ORF">Poly30_21790</name>
</gene>
<name>A0A518ERE9_9BACT</name>
<evidence type="ECO:0000313" key="4">
    <source>
        <dbReference type="Proteomes" id="UP000320390"/>
    </source>
</evidence>
<feature type="transmembrane region" description="Helical" evidence="2">
    <location>
        <begin position="20"/>
        <end position="38"/>
    </location>
</feature>
<proteinExistence type="predicted"/>
<reference evidence="3 4" key="1">
    <citation type="submission" date="2019-02" db="EMBL/GenBank/DDBJ databases">
        <title>Deep-cultivation of Planctomycetes and their phenomic and genomic characterization uncovers novel biology.</title>
        <authorList>
            <person name="Wiegand S."/>
            <person name="Jogler M."/>
            <person name="Boedeker C."/>
            <person name="Pinto D."/>
            <person name="Vollmers J."/>
            <person name="Rivas-Marin E."/>
            <person name="Kohn T."/>
            <person name="Peeters S.H."/>
            <person name="Heuer A."/>
            <person name="Rast P."/>
            <person name="Oberbeckmann S."/>
            <person name="Bunk B."/>
            <person name="Jeske O."/>
            <person name="Meyerdierks A."/>
            <person name="Storesund J.E."/>
            <person name="Kallscheuer N."/>
            <person name="Luecker S."/>
            <person name="Lage O.M."/>
            <person name="Pohl T."/>
            <person name="Merkel B.J."/>
            <person name="Hornburger P."/>
            <person name="Mueller R.-W."/>
            <person name="Bruemmer F."/>
            <person name="Labrenz M."/>
            <person name="Spormann A.M."/>
            <person name="Op den Camp H."/>
            <person name="Overmann J."/>
            <person name="Amann R."/>
            <person name="Jetten M.S.M."/>
            <person name="Mascher T."/>
            <person name="Medema M.H."/>
            <person name="Devos D.P."/>
            <person name="Kaster A.-K."/>
            <person name="Ovreas L."/>
            <person name="Rohde M."/>
            <person name="Galperin M.Y."/>
            <person name="Jogler C."/>
        </authorList>
    </citation>
    <scope>NUCLEOTIDE SEQUENCE [LARGE SCALE GENOMIC DNA]</scope>
    <source>
        <strain evidence="3 4">Poly30</strain>
    </source>
</reference>
<evidence type="ECO:0000313" key="3">
    <source>
        <dbReference type="EMBL" id="QDV06664.1"/>
    </source>
</evidence>
<feature type="compositionally biased region" description="Low complexity" evidence="1">
    <location>
        <begin position="230"/>
        <end position="240"/>
    </location>
</feature>